<dbReference type="Proteomes" id="UP000199584">
    <property type="component" value="Unassembled WGS sequence"/>
</dbReference>
<dbReference type="AlphaFoldDB" id="A0A1I6DB26"/>
<dbReference type="InterPro" id="IPR029063">
    <property type="entry name" value="SAM-dependent_MTases_sf"/>
</dbReference>
<dbReference type="PANTHER" id="PTHR35276:SF1">
    <property type="entry name" value="TRNA (MNM(5)S(2)U34)-METHYLTRANSFERASE, CHLOROPLASTIC"/>
    <property type="match status" value="1"/>
</dbReference>
<keyword evidence="1" id="KW-0489">Methyltransferase</keyword>
<dbReference type="STRING" id="39060.SAMN05660706_10828"/>
<sequence>MYDGLPVRFAGIRGNAALLAQKFIGEILHEGCVAVDATAGNGYDTLFLAGAVGDSGKVFAFDIQRGALDATAGRLKQAGREKNVVLVNAGHEEMGRYITHPVDGFMFNLGYLPGGDHNKTTRPDTTIKALHTALNLLKPGGRVSIVVYTAHQGAEDESDAVDQLAKNLDPGVFGVLRITFANRSSSAPFLIFIERVNEENESLAP</sequence>
<evidence type="ECO:0000313" key="2">
    <source>
        <dbReference type="Proteomes" id="UP000199584"/>
    </source>
</evidence>
<proteinExistence type="predicted"/>
<dbReference type="Pfam" id="PF06962">
    <property type="entry name" value="rRNA_methylase"/>
    <property type="match status" value="1"/>
</dbReference>
<dbReference type="PANTHER" id="PTHR35276">
    <property type="entry name" value="S-ADENOSYL-L-METHIONINE-DEPENDENT METHYLTRANSFERASES SUPERFAMILY PROTEIN"/>
    <property type="match status" value="1"/>
</dbReference>
<evidence type="ECO:0000313" key="1">
    <source>
        <dbReference type="EMBL" id="SFR02577.1"/>
    </source>
</evidence>
<dbReference type="RefSeq" id="WP_092482602.1">
    <property type="nucleotide sequence ID" value="NZ_FOYM01000008.1"/>
</dbReference>
<gene>
    <name evidence="1" type="ORF">SAMN05660706_10828</name>
</gene>
<dbReference type="SUPFAM" id="SSF53335">
    <property type="entry name" value="S-adenosyl-L-methionine-dependent methyltransferases"/>
    <property type="match status" value="1"/>
</dbReference>
<protein>
    <submittedName>
        <fullName evidence="1">Putative rRNA methylase</fullName>
    </submittedName>
</protein>
<keyword evidence="2" id="KW-1185">Reference proteome</keyword>
<dbReference type="OrthoDB" id="9792989at2"/>
<reference evidence="2" key="1">
    <citation type="submission" date="2016-10" db="EMBL/GenBank/DDBJ databases">
        <authorList>
            <person name="Varghese N."/>
            <person name="Submissions S."/>
        </authorList>
    </citation>
    <scope>NUCLEOTIDE SEQUENCE [LARGE SCALE GENOMIC DNA]</scope>
    <source>
        <strain evidence="2">DSM 3669</strain>
    </source>
</reference>
<dbReference type="GO" id="GO:0032259">
    <property type="term" value="P:methylation"/>
    <property type="evidence" value="ECO:0007669"/>
    <property type="project" value="UniProtKB-KW"/>
</dbReference>
<dbReference type="Gene3D" id="3.40.50.150">
    <property type="entry name" value="Vaccinia Virus protein VP39"/>
    <property type="match status" value="1"/>
</dbReference>
<dbReference type="EMBL" id="FOYM01000008">
    <property type="protein sequence ID" value="SFR02577.1"/>
    <property type="molecule type" value="Genomic_DNA"/>
</dbReference>
<keyword evidence="1" id="KW-0808">Transferase</keyword>
<name>A0A1I6DB26_9FIRM</name>
<accession>A0A1I6DB26</accession>
<dbReference type="InterPro" id="IPR010719">
    <property type="entry name" value="MnmM_MeTrfase"/>
</dbReference>
<dbReference type="GO" id="GO:0008168">
    <property type="term" value="F:methyltransferase activity"/>
    <property type="evidence" value="ECO:0007669"/>
    <property type="project" value="UniProtKB-KW"/>
</dbReference>
<dbReference type="CDD" id="cd02440">
    <property type="entry name" value="AdoMet_MTases"/>
    <property type="match status" value="1"/>
</dbReference>
<organism evidence="1 2">
    <name type="scientific">Desulfoscipio geothermicus DSM 3669</name>
    <dbReference type="NCBI Taxonomy" id="1121426"/>
    <lineage>
        <taxon>Bacteria</taxon>
        <taxon>Bacillati</taxon>
        <taxon>Bacillota</taxon>
        <taxon>Clostridia</taxon>
        <taxon>Eubacteriales</taxon>
        <taxon>Desulfallaceae</taxon>
        <taxon>Desulfoscipio</taxon>
    </lineage>
</organism>